<evidence type="ECO:0000313" key="3">
    <source>
        <dbReference type="EMBL" id="EFY93571.1"/>
    </source>
</evidence>
<feature type="domain" description="Heterokaryon incompatibility" evidence="2">
    <location>
        <begin position="25"/>
        <end position="118"/>
    </location>
</feature>
<dbReference type="OrthoDB" id="4955925at2759"/>
<feature type="compositionally biased region" description="Basic and acidic residues" evidence="1">
    <location>
        <begin position="643"/>
        <end position="652"/>
    </location>
</feature>
<evidence type="ECO:0000313" key="4">
    <source>
        <dbReference type="Proteomes" id="UP000002499"/>
    </source>
</evidence>
<reference evidence="3 4" key="1">
    <citation type="journal article" date="2011" name="PLoS Genet.">
        <title>Genome sequencing and comparative transcriptomics of the model entomopathogenic fungi Metarhizium anisopliae and M. acridum.</title>
        <authorList>
            <person name="Gao Q."/>
            <person name="Jin K."/>
            <person name="Ying S.H."/>
            <person name="Zhang Y."/>
            <person name="Xiao G."/>
            <person name="Shang Y."/>
            <person name="Duan Z."/>
            <person name="Hu X."/>
            <person name="Xie X.Q."/>
            <person name="Zhou G."/>
            <person name="Peng G."/>
            <person name="Luo Z."/>
            <person name="Huang W."/>
            <person name="Wang B."/>
            <person name="Fang W."/>
            <person name="Wang S."/>
            <person name="Zhong Y."/>
            <person name="Ma L.J."/>
            <person name="St Leger R.J."/>
            <person name="Zhao G.P."/>
            <person name="Pei Y."/>
            <person name="Feng M.G."/>
            <person name="Xia Y."/>
            <person name="Wang C."/>
        </authorList>
    </citation>
    <scope>NUCLEOTIDE SEQUENCE [LARGE SCALE GENOMIC DNA]</scope>
    <source>
        <strain evidence="3 4">CQMa 102</strain>
    </source>
</reference>
<evidence type="ECO:0000256" key="1">
    <source>
        <dbReference type="SAM" id="MobiDB-lite"/>
    </source>
</evidence>
<dbReference type="KEGG" id="maw:19244373"/>
<keyword evidence="4" id="KW-1185">Reference proteome</keyword>
<dbReference type="STRING" id="655827.E9DRY9"/>
<dbReference type="eggNOG" id="KOG4177">
    <property type="taxonomic scope" value="Eukaryota"/>
</dbReference>
<dbReference type="Proteomes" id="UP000002499">
    <property type="component" value="Unassembled WGS sequence"/>
</dbReference>
<name>E9DRY9_METAQ</name>
<gene>
    <name evidence="3" type="ORF">MAC_00062</name>
</gene>
<evidence type="ECO:0000259" key="2">
    <source>
        <dbReference type="Pfam" id="PF06985"/>
    </source>
</evidence>
<feature type="compositionally biased region" description="Basic and acidic residues" evidence="1">
    <location>
        <begin position="540"/>
        <end position="549"/>
    </location>
</feature>
<dbReference type="PANTHER" id="PTHR10622">
    <property type="entry name" value="HET DOMAIN-CONTAINING PROTEIN"/>
    <property type="match status" value="1"/>
</dbReference>
<dbReference type="InterPro" id="IPR010730">
    <property type="entry name" value="HET"/>
</dbReference>
<dbReference type="AlphaFoldDB" id="E9DRY9"/>
<accession>E9DRY9</accession>
<dbReference type="HOGENOM" id="CLU_391844_0_0_1"/>
<dbReference type="InParanoid" id="E9DRY9"/>
<feature type="region of interest" description="Disordered" evidence="1">
    <location>
        <begin position="536"/>
        <end position="565"/>
    </location>
</feature>
<organism evidence="4">
    <name type="scientific">Metarhizium acridum (strain CQMa 102)</name>
    <dbReference type="NCBI Taxonomy" id="655827"/>
    <lineage>
        <taxon>Eukaryota</taxon>
        <taxon>Fungi</taxon>
        <taxon>Dikarya</taxon>
        <taxon>Ascomycota</taxon>
        <taxon>Pezizomycotina</taxon>
        <taxon>Sordariomycetes</taxon>
        <taxon>Hypocreomycetidae</taxon>
        <taxon>Hypocreales</taxon>
        <taxon>Clavicipitaceae</taxon>
        <taxon>Metarhizium</taxon>
    </lineage>
</organism>
<proteinExistence type="predicted"/>
<protein>
    <submittedName>
        <fullName evidence="3">Ankyrin repeat-containing protein, putative</fullName>
    </submittedName>
</protein>
<feature type="region of interest" description="Disordered" evidence="1">
    <location>
        <begin position="640"/>
        <end position="684"/>
    </location>
</feature>
<dbReference type="PANTHER" id="PTHR10622:SF10">
    <property type="entry name" value="HET DOMAIN-CONTAINING PROTEIN"/>
    <property type="match status" value="1"/>
</dbReference>
<dbReference type="Pfam" id="PF06985">
    <property type="entry name" value="HET"/>
    <property type="match status" value="1"/>
</dbReference>
<sequence length="708" mass="79158">MRLLNVHSLELKYFVGEPGYGVPQYAILSHVWGDDEISFQEMTQIVHLSTPASRKGLQKILGFCDKAKSDGHSWVWIDTCCIDKSSSAELSEAINSMFNWYRNAATCYAYLVDVASDEDPAGPQSAFRSSKWFTRGWTLQELLAPFEVAFLARDWRELGAKSDLGSIITEITRIDQQVLSACVWDDVSVAAIMSWAANRRTTRVEDEAYCLMGLFNVNMPLIYGEGRNAFYRLQLEIIKSSDDQSIFAWTCEPEGPFRFSLYEQDSRPLGMLATSPRAFAKCSTIADTYLHTDHDISFDIEKQFVRLVAATMKLCREVNMEGKTQLIPVSFVVPTAAQSHPDGAVISMTDVIKSWPRQIPWGHVHIAILRCTDEEGHVVILMEKKSDGKYERIGSPRLPWLRALVTENKKSSQTMHIRARAKQDASKGNRDSLRNFHNGANGAVIKTIPSSGYMISHSRPANFTHFQGKTISYLDMKLVGSSIKKAIGVVTPLVLFFRHAQSAEHSSFAIRFDRVGPYGSYLYKISFRVGVTVWEDDDNDKQNPQKDENGETAQPPMFSPGSSQVSFPISTDCVLRLRYRRTAPLFEDFVNVSIETPLPWQHVLEDPLAAWPVFFAHNFGRNVENLAQFAPRDRVTRTTTLCHPEDQQDHDTTTITGLSEPKRSMSKAPPLAGSSPGSADVKSDLTGAALSADCAVSDTLPAKPTQLE</sequence>
<dbReference type="EMBL" id="GL698470">
    <property type="protein sequence ID" value="EFY93571.1"/>
    <property type="molecule type" value="Genomic_DNA"/>
</dbReference>
<dbReference type="GeneID" id="19244373"/>